<evidence type="ECO:0000313" key="3">
    <source>
        <dbReference type="Proteomes" id="UP000230132"/>
    </source>
</evidence>
<keyword evidence="1" id="KW-1133">Transmembrane helix</keyword>
<protein>
    <submittedName>
        <fullName evidence="2">Uncharacterized protein</fullName>
    </submittedName>
</protein>
<comment type="caution">
    <text evidence="2">The sequence shown here is derived from an EMBL/GenBank/DDBJ whole genome shotgun (WGS) entry which is preliminary data.</text>
</comment>
<name>A0A2H0UTZ6_9BACT</name>
<organism evidence="2 3">
    <name type="scientific">bacterium (Candidatus Gribaldobacteria) CG10_big_fil_rev_8_21_14_0_10_37_21</name>
    <dbReference type="NCBI Taxonomy" id="2014275"/>
    <lineage>
        <taxon>Bacteria</taxon>
        <taxon>Candidatus Gribaldobacteria</taxon>
    </lineage>
</organism>
<sequence>MKTSFLFLIAILIGAVILPIVCLGQIDLEQDYPSWSKNAPNLQSIVKNNSLGEVINFFVTWAIIISVLLAALSLVYGGVMYLFSAGQVNKTTNAKKRIRESFYGLLILAGSFLVLQFINPQVTILQIKKTTISSGTVLFSEQAFKISVTGAIEGFAENKTLEQLSEEGKLVYLNGSFPDLTKSDRFGDLVADDWDPSNNTPTSANFRKFSVYALGFWGEKSAGVEVHLFLDKNYAGKETIFTEQGRVENEVVKDTPILLTEGSGISVQVIPLTSLAFGQSPINLEDGGSLTKPNIPVITYDNNNKISINHPPLSASLKGKGIGVNLFADLATSYGMRYLNEDFADFRLFDFDDKAIQLELITKDPKGKEPDKNLIVLVSSGYNFHDEGKVMFTTRERGVNPLDGIIPTLYFNKKFYDDDGFDMKTGVNGIFKGAQYNFFAGDIAASGRALAEDPSGTPDLNKIYAKFATQPIQIIGNVKPYDPSNTTPETGSIETANHQYGSMVGASSLQLFELSDNLNVCKSVKICNSPSKQGHCLVFTNEPITQKEDMLNLPMPWYIPVNLPDKITASFPTHAGSLDYSVKFNDNIKSIEIDGKCLVVLYKHRIIYSGDNSAVFSQWDGGQNYTEAFTQTVNDLTSSAGGGYQMGRCAQHFADSLTLGDISTCASSIVVFPIK</sequence>
<dbReference type="Proteomes" id="UP000230132">
    <property type="component" value="Unassembled WGS sequence"/>
</dbReference>
<keyword evidence="1" id="KW-0812">Transmembrane</keyword>
<proteinExistence type="predicted"/>
<dbReference type="AlphaFoldDB" id="A0A2H0UTZ6"/>
<dbReference type="Pfam" id="PF18895">
    <property type="entry name" value="T4SS_pilin"/>
    <property type="match status" value="1"/>
</dbReference>
<evidence type="ECO:0000313" key="2">
    <source>
        <dbReference type="EMBL" id="PIR90222.1"/>
    </source>
</evidence>
<evidence type="ECO:0000256" key="1">
    <source>
        <dbReference type="SAM" id="Phobius"/>
    </source>
</evidence>
<feature type="transmembrane region" description="Helical" evidence="1">
    <location>
        <begin position="58"/>
        <end position="82"/>
    </location>
</feature>
<keyword evidence="1" id="KW-0472">Membrane</keyword>
<dbReference type="EMBL" id="PFAX01000030">
    <property type="protein sequence ID" value="PIR90222.1"/>
    <property type="molecule type" value="Genomic_DNA"/>
</dbReference>
<gene>
    <name evidence="2" type="ORF">COU05_02985</name>
</gene>
<dbReference type="InterPro" id="IPR043993">
    <property type="entry name" value="T4SS_pilin"/>
</dbReference>
<accession>A0A2H0UTZ6</accession>
<reference evidence="3" key="1">
    <citation type="submission" date="2017-09" db="EMBL/GenBank/DDBJ databases">
        <title>Depth-based differentiation of microbial function through sediment-hosted aquifers and enrichment of novel symbionts in the deep terrestrial subsurface.</title>
        <authorList>
            <person name="Probst A.J."/>
            <person name="Ladd B."/>
            <person name="Jarett J.K."/>
            <person name="Geller-Mcgrath D.E."/>
            <person name="Sieber C.M.K."/>
            <person name="Emerson J.B."/>
            <person name="Anantharaman K."/>
            <person name="Thomas B.C."/>
            <person name="Malmstrom R."/>
            <person name="Stieglmeier M."/>
            <person name="Klingl A."/>
            <person name="Woyke T."/>
            <person name="Ryan C.M."/>
            <person name="Banfield J.F."/>
        </authorList>
    </citation>
    <scope>NUCLEOTIDE SEQUENCE [LARGE SCALE GENOMIC DNA]</scope>
</reference>
<feature type="transmembrane region" description="Helical" evidence="1">
    <location>
        <begin position="102"/>
        <end position="119"/>
    </location>
</feature>